<accession>A0A919PVW8</accession>
<keyword evidence="4" id="KW-1185">Reference proteome</keyword>
<dbReference type="EMBL" id="BONQ01000129">
    <property type="protein sequence ID" value="GIG50241.1"/>
    <property type="molecule type" value="Genomic_DNA"/>
</dbReference>
<sequence>MASAAILVTPAHAADRAQRPAATGCWCRSLRCREPCNGSAPYYRRVHIEFTFARPQKYFRTYAAPKARHAALPGVLTAGVLVLLGYAVVGFVDDIAWSWLPAGPTVIGFFVIPTGYALWRAWRSYAALMNVPEFLSLPRQYRVDDEALHASTDLSAVTYRWPLVQTVWVTPEAYVFGVRNFGILDLPRVPLTEQQDAELRAFLAARGLLPADTRLADRRSERFLPPVSRPPSQDLRPWTAADPRPADDPAPADGYTVP</sequence>
<organism evidence="3 4">
    <name type="scientific">Dactylosporangium siamense</name>
    <dbReference type="NCBI Taxonomy" id="685454"/>
    <lineage>
        <taxon>Bacteria</taxon>
        <taxon>Bacillati</taxon>
        <taxon>Actinomycetota</taxon>
        <taxon>Actinomycetes</taxon>
        <taxon>Micromonosporales</taxon>
        <taxon>Micromonosporaceae</taxon>
        <taxon>Dactylosporangium</taxon>
    </lineage>
</organism>
<keyword evidence="2" id="KW-1133">Transmembrane helix</keyword>
<feature type="transmembrane region" description="Helical" evidence="2">
    <location>
        <begin position="98"/>
        <end position="119"/>
    </location>
</feature>
<dbReference type="Proteomes" id="UP000660611">
    <property type="component" value="Unassembled WGS sequence"/>
</dbReference>
<keyword evidence="2" id="KW-0472">Membrane</keyword>
<name>A0A919PVW8_9ACTN</name>
<evidence type="ECO:0000256" key="2">
    <source>
        <dbReference type="SAM" id="Phobius"/>
    </source>
</evidence>
<protein>
    <recommendedName>
        <fullName evidence="5">YcxB-like protein domain-containing protein</fullName>
    </recommendedName>
</protein>
<evidence type="ECO:0000313" key="3">
    <source>
        <dbReference type="EMBL" id="GIG50241.1"/>
    </source>
</evidence>
<feature type="compositionally biased region" description="Low complexity" evidence="1">
    <location>
        <begin position="249"/>
        <end position="258"/>
    </location>
</feature>
<feature type="transmembrane region" description="Helical" evidence="2">
    <location>
        <begin position="70"/>
        <end position="92"/>
    </location>
</feature>
<feature type="region of interest" description="Disordered" evidence="1">
    <location>
        <begin position="220"/>
        <end position="258"/>
    </location>
</feature>
<dbReference type="AlphaFoldDB" id="A0A919PVW8"/>
<reference evidence="3" key="1">
    <citation type="submission" date="2021-01" db="EMBL/GenBank/DDBJ databases">
        <title>Whole genome shotgun sequence of Dactylosporangium siamense NBRC 106093.</title>
        <authorList>
            <person name="Komaki H."/>
            <person name="Tamura T."/>
        </authorList>
    </citation>
    <scope>NUCLEOTIDE SEQUENCE</scope>
    <source>
        <strain evidence="3">NBRC 106093</strain>
    </source>
</reference>
<evidence type="ECO:0008006" key="5">
    <source>
        <dbReference type="Google" id="ProtNLM"/>
    </source>
</evidence>
<evidence type="ECO:0000313" key="4">
    <source>
        <dbReference type="Proteomes" id="UP000660611"/>
    </source>
</evidence>
<keyword evidence="2" id="KW-0812">Transmembrane</keyword>
<comment type="caution">
    <text evidence="3">The sequence shown here is derived from an EMBL/GenBank/DDBJ whole genome shotgun (WGS) entry which is preliminary data.</text>
</comment>
<proteinExistence type="predicted"/>
<gene>
    <name evidence="3" type="ORF">Dsi01nite_082820</name>
</gene>
<evidence type="ECO:0000256" key="1">
    <source>
        <dbReference type="SAM" id="MobiDB-lite"/>
    </source>
</evidence>